<dbReference type="InterPro" id="IPR000182">
    <property type="entry name" value="GNAT_dom"/>
</dbReference>
<dbReference type="InterPro" id="IPR050832">
    <property type="entry name" value="Bact_Acetyltransf"/>
</dbReference>
<dbReference type="EC" id="2.3.1.-" evidence="4"/>
<keyword evidence="5" id="KW-1185">Reference proteome</keyword>
<organism evidence="4 5">
    <name type="scientific">Microcella humidisoli</name>
    <dbReference type="NCBI Taxonomy" id="2963406"/>
    <lineage>
        <taxon>Bacteria</taxon>
        <taxon>Bacillati</taxon>
        <taxon>Actinomycetota</taxon>
        <taxon>Actinomycetes</taxon>
        <taxon>Micrococcales</taxon>
        <taxon>Microbacteriaceae</taxon>
        <taxon>Microcella</taxon>
    </lineage>
</organism>
<dbReference type="Proteomes" id="UP001060039">
    <property type="component" value="Chromosome"/>
</dbReference>
<keyword evidence="1 4" id="KW-0808">Transferase</keyword>
<evidence type="ECO:0000256" key="1">
    <source>
        <dbReference type="ARBA" id="ARBA00022679"/>
    </source>
</evidence>
<protein>
    <submittedName>
        <fullName evidence="4">GNAT family N-acetyltransferase</fullName>
        <ecNumber evidence="4">2.3.1.-</ecNumber>
    </submittedName>
</protein>
<evidence type="ECO:0000259" key="3">
    <source>
        <dbReference type="PROSITE" id="PS51186"/>
    </source>
</evidence>
<dbReference type="CDD" id="cd04301">
    <property type="entry name" value="NAT_SF"/>
    <property type="match status" value="1"/>
</dbReference>
<gene>
    <name evidence="4" type="ORF">NNL39_11240</name>
</gene>
<feature type="domain" description="N-acetyltransferase" evidence="3">
    <location>
        <begin position="2"/>
        <end position="144"/>
    </location>
</feature>
<dbReference type="RefSeq" id="WP_255159369.1">
    <property type="nucleotide sequence ID" value="NZ_CP101497.1"/>
</dbReference>
<dbReference type="Pfam" id="PF13508">
    <property type="entry name" value="Acetyltransf_7"/>
    <property type="match status" value="1"/>
</dbReference>
<evidence type="ECO:0000313" key="4">
    <source>
        <dbReference type="EMBL" id="UTT62226.1"/>
    </source>
</evidence>
<evidence type="ECO:0000256" key="2">
    <source>
        <dbReference type="ARBA" id="ARBA00023315"/>
    </source>
</evidence>
<dbReference type="GO" id="GO:0016746">
    <property type="term" value="F:acyltransferase activity"/>
    <property type="evidence" value="ECO:0007669"/>
    <property type="project" value="UniProtKB-KW"/>
</dbReference>
<dbReference type="PROSITE" id="PS51186">
    <property type="entry name" value="GNAT"/>
    <property type="match status" value="1"/>
</dbReference>
<accession>A0ABY5FWT3</accession>
<evidence type="ECO:0000313" key="5">
    <source>
        <dbReference type="Proteomes" id="UP001060039"/>
    </source>
</evidence>
<dbReference type="InterPro" id="IPR016181">
    <property type="entry name" value="Acyl_CoA_acyltransferase"/>
</dbReference>
<proteinExistence type="predicted"/>
<dbReference type="PANTHER" id="PTHR43877">
    <property type="entry name" value="AMINOALKYLPHOSPHONATE N-ACETYLTRANSFERASE-RELATED-RELATED"/>
    <property type="match status" value="1"/>
</dbReference>
<sequence length="144" mass="15380">MSGVRRATATDADAVFDLVRQLGAAFVPVRSAFDESFAAIVGASDDGADVLLLVAENADGVVQGYALTTIARLLSTNGLSAQLQEIAVDEEARGLDLGTALVHEVEAECIRRGVRQLTVAARRAGGFYDRLGYSQNAEYMRRVF</sequence>
<reference evidence="4" key="1">
    <citation type="submission" date="2022-07" db="EMBL/GenBank/DDBJ databases">
        <title>Taxonomic analysis of Microcella humidisoli nov. sp., isolated from riverside soil.</title>
        <authorList>
            <person name="Molina K.M."/>
            <person name="Kim S.B."/>
        </authorList>
    </citation>
    <scope>NUCLEOTIDE SEQUENCE</scope>
    <source>
        <strain evidence="4">MMS21-STM10</strain>
    </source>
</reference>
<keyword evidence="2 4" id="KW-0012">Acyltransferase</keyword>
<dbReference type="SUPFAM" id="SSF55729">
    <property type="entry name" value="Acyl-CoA N-acyltransferases (Nat)"/>
    <property type="match status" value="1"/>
</dbReference>
<dbReference type="EMBL" id="CP101497">
    <property type="protein sequence ID" value="UTT62226.1"/>
    <property type="molecule type" value="Genomic_DNA"/>
</dbReference>
<name>A0ABY5FWT3_9MICO</name>
<dbReference type="Gene3D" id="3.40.630.30">
    <property type="match status" value="1"/>
</dbReference>